<geneLocation type="plasmid" evidence="1 2">
    <name>1</name>
</geneLocation>
<evidence type="ECO:0000313" key="2">
    <source>
        <dbReference type="Proteomes" id="UP000061382"/>
    </source>
</evidence>
<keyword evidence="2" id="KW-1185">Reference proteome</keyword>
<proteinExistence type="predicted"/>
<protein>
    <submittedName>
        <fullName evidence="1">Uncharacterized protein</fullName>
    </submittedName>
</protein>
<evidence type="ECO:0000313" key="1">
    <source>
        <dbReference type="EMBL" id="ALJ01742.1"/>
    </source>
</evidence>
<reference evidence="1 2" key="1">
    <citation type="submission" date="2015-08" db="EMBL/GenBank/DDBJ databases">
        <title>Complete genome sequence of Rufibacter tibetensis strain 1351t, a radiation-resistant bacterium from tibet plateau.</title>
        <authorList>
            <person name="Dai J."/>
        </authorList>
    </citation>
    <scope>NUCLEOTIDE SEQUENCE [LARGE SCALE GENOMIC DNA]</scope>
    <source>
        <strain evidence="1 2">1351</strain>
        <plasmid evidence="1 2">1</plasmid>
    </source>
</reference>
<organism evidence="1 2">
    <name type="scientific">Rufibacter tibetensis</name>
    <dbReference type="NCBI Taxonomy" id="512763"/>
    <lineage>
        <taxon>Bacteria</taxon>
        <taxon>Pseudomonadati</taxon>
        <taxon>Bacteroidota</taxon>
        <taxon>Cytophagia</taxon>
        <taxon>Cytophagales</taxon>
        <taxon>Hymenobacteraceae</taxon>
        <taxon>Rufibacter</taxon>
    </lineage>
</organism>
<sequence>MNHQATRGHWSPAHRGKVLQEAWNFLEGFFRDTGPHCFRGRFAKNYAPLYIFDYIALSLNEV</sequence>
<dbReference type="PATRIC" id="fig|512763.3.peg.4883"/>
<dbReference type="EMBL" id="CP012644">
    <property type="protein sequence ID" value="ALJ01742.1"/>
    <property type="molecule type" value="Genomic_DNA"/>
</dbReference>
<dbReference type="KEGG" id="rti:DC20_22155"/>
<gene>
    <name evidence="1" type="ORF">DC20_22155</name>
</gene>
<keyword evidence="1" id="KW-0614">Plasmid</keyword>
<dbReference type="AlphaFoldDB" id="A0A0P0CVU8"/>
<dbReference type="Proteomes" id="UP000061382">
    <property type="component" value="Plasmid 1"/>
</dbReference>
<name>A0A0P0CVU8_9BACT</name>
<accession>A0A0P0CVU8</accession>